<feature type="signal peptide" evidence="1">
    <location>
        <begin position="1"/>
        <end position="26"/>
    </location>
</feature>
<keyword evidence="1" id="KW-0732">Signal</keyword>
<dbReference type="PROSITE" id="PS51257">
    <property type="entry name" value="PROKAR_LIPOPROTEIN"/>
    <property type="match status" value="1"/>
</dbReference>
<evidence type="ECO:0000256" key="1">
    <source>
        <dbReference type="SAM" id="SignalP"/>
    </source>
</evidence>
<evidence type="ECO:0000313" key="2">
    <source>
        <dbReference type="EMBL" id="SER55748.1"/>
    </source>
</evidence>
<evidence type="ECO:0000313" key="3">
    <source>
        <dbReference type="Proteomes" id="UP000198556"/>
    </source>
</evidence>
<protein>
    <recommendedName>
        <fullName evidence="4">DUF5105 domain-containing protein</fullName>
    </recommendedName>
</protein>
<dbReference type="AlphaFoldDB" id="A0A1H9Q5Q7"/>
<keyword evidence="3" id="KW-1185">Reference proteome</keyword>
<reference evidence="2 3" key="1">
    <citation type="submission" date="2016-10" db="EMBL/GenBank/DDBJ databases">
        <authorList>
            <person name="de Groot N.N."/>
        </authorList>
    </citation>
    <scope>NUCLEOTIDE SEQUENCE [LARGE SCALE GENOMIC DNA]</scope>
    <source>
        <strain evidence="2 3">DSM 15827</strain>
    </source>
</reference>
<dbReference type="RefSeq" id="WP_089748114.1">
    <property type="nucleotide sequence ID" value="NZ_FOGF01000090.1"/>
</dbReference>
<dbReference type="EMBL" id="FOGF01000090">
    <property type="protein sequence ID" value="SER55748.1"/>
    <property type="molecule type" value="Genomic_DNA"/>
</dbReference>
<gene>
    <name evidence="2" type="ORF">SAMN05421767_1902</name>
</gene>
<name>A0A1H9Q5Q7_9LACT</name>
<evidence type="ECO:0008006" key="4">
    <source>
        <dbReference type="Google" id="ProtNLM"/>
    </source>
</evidence>
<organism evidence="2 3">
    <name type="scientific">Granulicatella balaenopterae</name>
    <dbReference type="NCBI Taxonomy" id="137733"/>
    <lineage>
        <taxon>Bacteria</taxon>
        <taxon>Bacillati</taxon>
        <taxon>Bacillota</taxon>
        <taxon>Bacilli</taxon>
        <taxon>Lactobacillales</taxon>
        <taxon>Carnobacteriaceae</taxon>
        <taxon>Granulicatella</taxon>
    </lineage>
</organism>
<proteinExistence type="predicted"/>
<feature type="chain" id="PRO_5011600019" description="DUF5105 domain-containing protein" evidence="1">
    <location>
        <begin position="27"/>
        <end position="156"/>
    </location>
</feature>
<dbReference type="Proteomes" id="UP000198556">
    <property type="component" value="Unassembled WGS sequence"/>
</dbReference>
<sequence length="156" mass="17992">MKLKKMITVMLSLVAVMLFSACQQEAKESKMPTAEDISRVIMVVETPNSDSFVHYTTDYDFTRNVIADLDKIIHNTNSEDYVEFANTVQEGQMTEEQKDYEYFLVLYDKDNKIIEDITMTEPNKICINGKESTYEDDVNLSSLKWLMLLATESSDQ</sequence>
<accession>A0A1H9Q5Q7</accession>